<feature type="non-terminal residue" evidence="2">
    <location>
        <position position="166"/>
    </location>
</feature>
<dbReference type="Proteomes" id="UP000231450">
    <property type="component" value="Unassembled WGS sequence"/>
</dbReference>
<dbReference type="InterPro" id="IPR048764">
    <property type="entry name" value="PylC_N"/>
</dbReference>
<evidence type="ECO:0000313" key="2">
    <source>
        <dbReference type="EMBL" id="PJE58571.1"/>
    </source>
</evidence>
<feature type="domain" description="PylC N-terminal" evidence="1">
    <location>
        <begin position="38"/>
        <end position="102"/>
    </location>
</feature>
<organism evidence="2 3">
    <name type="scientific">Candidatus Portnoybacteria bacterium CG10_big_fil_rev_8_21_14_0_10_36_7</name>
    <dbReference type="NCBI Taxonomy" id="1974812"/>
    <lineage>
        <taxon>Bacteria</taxon>
        <taxon>Candidatus Portnoyibacteriota</taxon>
    </lineage>
</organism>
<dbReference type="AlphaFoldDB" id="A0A2M8KF71"/>
<proteinExistence type="predicted"/>
<gene>
    <name evidence="2" type="ORF">COU81_00020</name>
</gene>
<evidence type="ECO:0000313" key="3">
    <source>
        <dbReference type="Proteomes" id="UP000231450"/>
    </source>
</evidence>
<dbReference type="EMBL" id="PFDW01000001">
    <property type="protein sequence ID" value="PJE58571.1"/>
    <property type="molecule type" value="Genomic_DNA"/>
</dbReference>
<comment type="caution">
    <text evidence="2">The sequence shown here is derived from an EMBL/GenBank/DDBJ whole genome shotgun (WGS) entry which is preliminary data.</text>
</comment>
<reference evidence="3" key="1">
    <citation type="submission" date="2017-09" db="EMBL/GenBank/DDBJ databases">
        <title>Depth-based differentiation of microbial function through sediment-hosted aquifers and enrichment of novel symbionts in the deep terrestrial subsurface.</title>
        <authorList>
            <person name="Probst A.J."/>
            <person name="Ladd B."/>
            <person name="Jarett J.K."/>
            <person name="Geller-Mcgrath D.E."/>
            <person name="Sieber C.M.K."/>
            <person name="Emerson J.B."/>
            <person name="Anantharaman K."/>
            <person name="Thomas B.C."/>
            <person name="Malmstrom R."/>
            <person name="Stieglmeier M."/>
            <person name="Klingl A."/>
            <person name="Woyke T."/>
            <person name="Ryan C.M."/>
            <person name="Banfield J.F."/>
        </authorList>
    </citation>
    <scope>NUCLEOTIDE SEQUENCE [LARGE SCALE GENOMIC DNA]</scope>
</reference>
<dbReference type="Pfam" id="PF21360">
    <property type="entry name" value="PylC-like_N"/>
    <property type="match status" value="1"/>
</dbReference>
<dbReference type="Gene3D" id="3.40.50.20">
    <property type="match status" value="1"/>
</dbReference>
<sequence>MLAMSNEVHDYSDLSVLVTGAGGLTGQGIIRSLRAIESSPRIIATDTSLVAAGFYWADKSFMLPHSSQQDLYLASMAEKSKRNDVKVIFPGSDMEARLLSAKNPDPNIISIAASSEKVWDVTGDKLKLSELCMRLEIPHPITYNLTTDNVEKMIKQYGFPIVIKQR</sequence>
<name>A0A2M8KF71_9BACT</name>
<protein>
    <recommendedName>
        <fullName evidence="1">PylC N-terminal domain-containing protein</fullName>
    </recommendedName>
</protein>
<dbReference type="SUPFAM" id="SSF56059">
    <property type="entry name" value="Glutathione synthetase ATP-binding domain-like"/>
    <property type="match status" value="1"/>
</dbReference>
<accession>A0A2M8KF71</accession>
<evidence type="ECO:0000259" key="1">
    <source>
        <dbReference type="Pfam" id="PF21360"/>
    </source>
</evidence>